<dbReference type="Gene3D" id="1.20.120.530">
    <property type="entry name" value="GntR ligand-binding domain-like"/>
    <property type="match status" value="1"/>
</dbReference>
<keyword evidence="2" id="KW-0238">DNA-binding</keyword>
<keyword evidence="1" id="KW-0805">Transcription regulation</keyword>
<evidence type="ECO:0000259" key="4">
    <source>
        <dbReference type="PROSITE" id="PS50949"/>
    </source>
</evidence>
<proteinExistence type="predicted"/>
<reference evidence="5" key="2">
    <citation type="submission" date="2021-04" db="EMBL/GenBank/DDBJ databases">
        <authorList>
            <person name="Gilroy R."/>
        </authorList>
    </citation>
    <scope>NUCLEOTIDE SEQUENCE</scope>
    <source>
        <strain evidence="5">6627</strain>
    </source>
</reference>
<gene>
    <name evidence="5" type="ORF">H9861_03860</name>
</gene>
<dbReference type="PROSITE" id="PS50949">
    <property type="entry name" value="HTH_GNTR"/>
    <property type="match status" value="1"/>
</dbReference>
<protein>
    <submittedName>
        <fullName evidence="5">GntR family transcriptional regulator</fullName>
    </submittedName>
</protein>
<evidence type="ECO:0000256" key="2">
    <source>
        <dbReference type="ARBA" id="ARBA00023125"/>
    </source>
</evidence>
<keyword evidence="3" id="KW-0804">Transcription</keyword>
<feature type="domain" description="HTH gntR-type" evidence="4">
    <location>
        <begin position="2"/>
        <end position="69"/>
    </location>
</feature>
<reference evidence="5" key="1">
    <citation type="journal article" date="2021" name="PeerJ">
        <title>Extensive microbial diversity within the chicken gut microbiome revealed by metagenomics and culture.</title>
        <authorList>
            <person name="Gilroy R."/>
            <person name="Ravi A."/>
            <person name="Getino M."/>
            <person name="Pursley I."/>
            <person name="Horton D.L."/>
            <person name="Alikhan N.F."/>
            <person name="Baker D."/>
            <person name="Gharbi K."/>
            <person name="Hall N."/>
            <person name="Watson M."/>
            <person name="Adriaenssens E.M."/>
            <person name="Foster-Nyarko E."/>
            <person name="Jarju S."/>
            <person name="Secka A."/>
            <person name="Antonio M."/>
            <person name="Oren A."/>
            <person name="Chaudhuri R.R."/>
            <person name="La Ragione R."/>
            <person name="Hildebrand F."/>
            <person name="Pallen M.J."/>
        </authorList>
    </citation>
    <scope>NUCLEOTIDE SEQUENCE</scope>
    <source>
        <strain evidence="5">6627</strain>
    </source>
</reference>
<dbReference type="Pfam" id="PF07729">
    <property type="entry name" value="FCD"/>
    <property type="match status" value="1"/>
</dbReference>
<dbReference type="SUPFAM" id="SSF48008">
    <property type="entry name" value="GntR ligand-binding domain-like"/>
    <property type="match status" value="1"/>
</dbReference>
<dbReference type="Proteomes" id="UP000823963">
    <property type="component" value="Unassembled WGS sequence"/>
</dbReference>
<dbReference type="InterPro" id="IPR008920">
    <property type="entry name" value="TF_FadR/GntR_C"/>
</dbReference>
<evidence type="ECO:0000256" key="3">
    <source>
        <dbReference type="ARBA" id="ARBA00023163"/>
    </source>
</evidence>
<evidence type="ECO:0000256" key="1">
    <source>
        <dbReference type="ARBA" id="ARBA00023015"/>
    </source>
</evidence>
<dbReference type="Pfam" id="PF00392">
    <property type="entry name" value="GntR"/>
    <property type="match status" value="1"/>
</dbReference>
<dbReference type="PANTHER" id="PTHR43537:SF5">
    <property type="entry name" value="UXU OPERON TRANSCRIPTIONAL REGULATOR"/>
    <property type="match status" value="1"/>
</dbReference>
<dbReference type="EMBL" id="DXFP01000032">
    <property type="protein sequence ID" value="HIX01871.1"/>
    <property type="molecule type" value="Genomic_DNA"/>
</dbReference>
<dbReference type="InterPro" id="IPR036388">
    <property type="entry name" value="WH-like_DNA-bd_sf"/>
</dbReference>
<dbReference type="InterPro" id="IPR011711">
    <property type="entry name" value="GntR_C"/>
</dbReference>
<dbReference type="InterPro" id="IPR036390">
    <property type="entry name" value="WH_DNA-bd_sf"/>
</dbReference>
<dbReference type="GO" id="GO:0003700">
    <property type="term" value="F:DNA-binding transcription factor activity"/>
    <property type="evidence" value="ECO:0007669"/>
    <property type="project" value="InterPro"/>
</dbReference>
<sequence>MKTTTDKIYHKLSLEILNLTLKPGTKIQEKKLQEELEIGRTPLREALVILKNDGLIKTIPQSGTYVTYIDLKNALAARFMRQAIEQKIIGKAATMPDKKLFSPAQKIIDKQFEAAKNHNMLDFFNYDNQFHRFFYTVTGNQQILDWMIPICFQLHRFRYLRVHDEHLDWEKLINGHQEILNAILHSNVYLADARIFNHLHLMLEEADQVMQDFPDYFENK</sequence>
<dbReference type="Gene3D" id="1.10.10.10">
    <property type="entry name" value="Winged helix-like DNA-binding domain superfamily/Winged helix DNA-binding domain"/>
    <property type="match status" value="1"/>
</dbReference>
<dbReference type="GO" id="GO:0003677">
    <property type="term" value="F:DNA binding"/>
    <property type="evidence" value="ECO:0007669"/>
    <property type="project" value="UniProtKB-KW"/>
</dbReference>
<dbReference type="SMART" id="SM00895">
    <property type="entry name" value="FCD"/>
    <property type="match status" value="1"/>
</dbReference>
<dbReference type="AlphaFoldDB" id="A0A9D2AA15"/>
<organism evidence="5 6">
    <name type="scientific">Candidatus Ligilactobacillus excrementigallinarum</name>
    <dbReference type="NCBI Taxonomy" id="2838641"/>
    <lineage>
        <taxon>Bacteria</taxon>
        <taxon>Bacillati</taxon>
        <taxon>Bacillota</taxon>
        <taxon>Bacilli</taxon>
        <taxon>Lactobacillales</taxon>
        <taxon>Lactobacillaceae</taxon>
        <taxon>Ligilactobacillus</taxon>
    </lineage>
</organism>
<dbReference type="SUPFAM" id="SSF46785">
    <property type="entry name" value="Winged helix' DNA-binding domain"/>
    <property type="match status" value="1"/>
</dbReference>
<name>A0A9D2AA15_9LACO</name>
<comment type="caution">
    <text evidence="5">The sequence shown here is derived from an EMBL/GenBank/DDBJ whole genome shotgun (WGS) entry which is preliminary data.</text>
</comment>
<accession>A0A9D2AA15</accession>
<dbReference type="CDD" id="cd07377">
    <property type="entry name" value="WHTH_GntR"/>
    <property type="match status" value="1"/>
</dbReference>
<evidence type="ECO:0000313" key="5">
    <source>
        <dbReference type="EMBL" id="HIX01871.1"/>
    </source>
</evidence>
<dbReference type="InterPro" id="IPR000524">
    <property type="entry name" value="Tscrpt_reg_HTH_GntR"/>
</dbReference>
<dbReference type="SMART" id="SM00345">
    <property type="entry name" value="HTH_GNTR"/>
    <property type="match status" value="1"/>
</dbReference>
<dbReference type="PANTHER" id="PTHR43537">
    <property type="entry name" value="TRANSCRIPTIONAL REGULATOR, GNTR FAMILY"/>
    <property type="match status" value="1"/>
</dbReference>
<evidence type="ECO:0000313" key="6">
    <source>
        <dbReference type="Proteomes" id="UP000823963"/>
    </source>
</evidence>